<feature type="compositionally biased region" description="Basic and acidic residues" evidence="1">
    <location>
        <begin position="375"/>
        <end position="397"/>
    </location>
</feature>
<dbReference type="AlphaFoldDB" id="A0A8W8NIE2"/>
<dbReference type="GO" id="GO:0005868">
    <property type="term" value="C:cytoplasmic dynein complex"/>
    <property type="evidence" value="ECO:0007669"/>
    <property type="project" value="InterPro"/>
</dbReference>
<dbReference type="Proteomes" id="UP000005408">
    <property type="component" value="Unassembled WGS sequence"/>
</dbReference>
<feature type="compositionally biased region" description="Basic and acidic residues" evidence="1">
    <location>
        <begin position="68"/>
        <end position="180"/>
    </location>
</feature>
<protein>
    <recommendedName>
        <fullName evidence="4">WD repeat-containing protein 60</fullName>
    </recommendedName>
</protein>
<keyword evidence="3" id="KW-1185">Reference proteome</keyword>
<sequence length="1031" mass="122183">MPSEKIRSKEDTWSTNELKKALNKDEIRKERERLKRERRDGKGEDINEYEEKERRHRRDDDDERRRHRGDEDRKKHRDSKREKTEEEREAERRERRERKEGKSSSKTDDKRKDEDKRRHRDDDERKERRHRDRDEERHRDRDDRDRDEERERRRREKEAEREKRHRDKDEKHREGKSEDRRRRHRDEDDDDKRRRHRDEDGDDKRRRHKEEDGDDRRRRHREDDGDDRRRRHRDEEDEDQKRRHRKDEDDRERRKDRHKEDEDGHKKRRHRQKDGEEERSTLDEDERERQRQERREKRESKEGGKSRHRDEDDEERRRRKEKEREKEKQREREKEREREKAKEAEEENGYDEYEDDFEDYEDDFEDEEDEAPVAKGKDSEMDEVLKALDQENERLQQDSRQQPESPRDQRESSYNRYNNNYDDQDSDSEPARPVTRGLINFSGARQRAMSRKAHSKTTKRAHDLLQMIELDVSSYDLFDLPPVKEYDLYIRSFGRTDTKQAYVQTNDDNIERDIQTDEIDLRQKWTQHPPEDFTGCGRGDGEKDLDEEESAQQNKQQDLGRLNSFIQKAGQVISILLDEEKDQQRQEKADNRTNLALSEGYSQLTCLSILKGRSVQFAHFSPTQPNYLLTIYNKPAEASESNPVDKKGIICVWNTNEPSYPQRILACESQPVCCCFSPYKTTLVFAGMVDGSVCAWDLREPPALHKSVHYENSDHLLRYPTYNTAGIVEVDNHHSPITTLTPVVSYTDSDSAGQDSHEDSSGGLTFQLVSCEEMGILKFWVVAEISSPDMAGSEVDLGLSPGGRIKLVLSSSMKLRNPLREKTETTKEKQGYLRTFELQLSPGDLNHYYVGTEKGFVYHGLRFGSKAYPRMFTALSDAPVDIRTLDFSPFCHPCFLATTGDGDVHLFSTKTDMALVSWPARVWGTTGVRCAKWSPSRPCVFYVLDDNSRLYTFDLLEGDSMPAKIETLSPDAKVTCLAFTSDVRTAGQGGRNPQMLICMESGVTQIHTIAKEFREQQTLEDEFLPSYLARF</sequence>
<dbReference type="SMART" id="SM00320">
    <property type="entry name" value="WD40"/>
    <property type="match status" value="3"/>
</dbReference>
<evidence type="ECO:0000313" key="3">
    <source>
        <dbReference type="Proteomes" id="UP000005408"/>
    </source>
</evidence>
<evidence type="ECO:0000256" key="1">
    <source>
        <dbReference type="SAM" id="MobiDB-lite"/>
    </source>
</evidence>
<feature type="compositionally biased region" description="Basic and acidic residues" evidence="1">
    <location>
        <begin position="246"/>
        <end position="265"/>
    </location>
</feature>
<dbReference type="InterPro" id="IPR015943">
    <property type="entry name" value="WD40/YVTN_repeat-like_dom_sf"/>
</dbReference>
<feature type="region of interest" description="Disordered" evidence="1">
    <location>
        <begin position="527"/>
        <end position="557"/>
    </location>
</feature>
<proteinExistence type="predicted"/>
<dbReference type="PANTHER" id="PTHR16022:SF0">
    <property type="entry name" value="CYTOPLASMIC DYNEIN 2 INTERMEDIATE CHAIN 1"/>
    <property type="match status" value="1"/>
</dbReference>
<dbReference type="SUPFAM" id="SSF50978">
    <property type="entry name" value="WD40 repeat-like"/>
    <property type="match status" value="1"/>
</dbReference>
<feature type="compositionally biased region" description="Basic and acidic residues" evidence="1">
    <location>
        <begin position="322"/>
        <end position="343"/>
    </location>
</feature>
<feature type="compositionally biased region" description="Basic and acidic residues" evidence="1">
    <location>
        <begin position="23"/>
        <end position="53"/>
    </location>
</feature>
<name>A0A8W8NIE2_MAGGI</name>
<dbReference type="EnsemblMetazoa" id="G5940.2">
    <property type="protein sequence ID" value="G5940.2:cds"/>
    <property type="gene ID" value="G5940"/>
</dbReference>
<evidence type="ECO:0000313" key="2">
    <source>
        <dbReference type="EnsemblMetazoa" id="G5940.2:cds"/>
    </source>
</evidence>
<dbReference type="InterPro" id="IPR036322">
    <property type="entry name" value="WD40_repeat_dom_sf"/>
</dbReference>
<accession>A0A8W8NIE2</accession>
<reference evidence="2" key="1">
    <citation type="submission" date="2022-08" db="UniProtKB">
        <authorList>
            <consortium name="EnsemblMetazoa"/>
        </authorList>
    </citation>
    <scope>IDENTIFICATION</scope>
    <source>
        <strain evidence="2">05x7-T-G4-1.051#20</strain>
    </source>
</reference>
<dbReference type="GO" id="GO:0005929">
    <property type="term" value="C:cilium"/>
    <property type="evidence" value="ECO:0007669"/>
    <property type="project" value="GOC"/>
</dbReference>
<evidence type="ECO:0008006" key="4">
    <source>
        <dbReference type="Google" id="ProtNLM"/>
    </source>
</evidence>
<dbReference type="GO" id="GO:0045503">
    <property type="term" value="F:dynein light chain binding"/>
    <property type="evidence" value="ECO:0007669"/>
    <property type="project" value="InterPro"/>
</dbReference>
<dbReference type="PANTHER" id="PTHR16022">
    <property type="entry name" value="WD REPEAT DOMAIN 60"/>
    <property type="match status" value="1"/>
</dbReference>
<dbReference type="InterPro" id="IPR001680">
    <property type="entry name" value="WD40_rpt"/>
</dbReference>
<organism evidence="2 3">
    <name type="scientific">Magallana gigas</name>
    <name type="common">Pacific oyster</name>
    <name type="synonym">Crassostrea gigas</name>
    <dbReference type="NCBI Taxonomy" id="29159"/>
    <lineage>
        <taxon>Eukaryota</taxon>
        <taxon>Metazoa</taxon>
        <taxon>Spiralia</taxon>
        <taxon>Lophotrochozoa</taxon>
        <taxon>Mollusca</taxon>
        <taxon>Bivalvia</taxon>
        <taxon>Autobranchia</taxon>
        <taxon>Pteriomorphia</taxon>
        <taxon>Ostreida</taxon>
        <taxon>Ostreoidea</taxon>
        <taxon>Ostreidae</taxon>
        <taxon>Magallana</taxon>
    </lineage>
</organism>
<dbReference type="InterPro" id="IPR042505">
    <property type="entry name" value="DYNC2I1"/>
</dbReference>
<feature type="compositionally biased region" description="Acidic residues" evidence="1">
    <location>
        <begin position="344"/>
        <end position="371"/>
    </location>
</feature>
<dbReference type="Gene3D" id="2.130.10.10">
    <property type="entry name" value="YVTN repeat-like/Quinoprotein amine dehydrogenase"/>
    <property type="match status" value="2"/>
</dbReference>
<feature type="compositionally biased region" description="Basic and acidic residues" evidence="1">
    <location>
        <begin position="197"/>
        <end position="228"/>
    </location>
</feature>
<dbReference type="GO" id="GO:0045504">
    <property type="term" value="F:dynein heavy chain binding"/>
    <property type="evidence" value="ECO:0007669"/>
    <property type="project" value="InterPro"/>
</dbReference>
<feature type="compositionally biased region" description="Basic and acidic residues" evidence="1">
    <location>
        <begin position="273"/>
        <end position="310"/>
    </location>
</feature>
<feature type="region of interest" description="Disordered" evidence="1">
    <location>
        <begin position="23"/>
        <end position="434"/>
    </location>
</feature>
<dbReference type="GO" id="GO:0042073">
    <property type="term" value="P:intraciliary transport"/>
    <property type="evidence" value="ECO:0007669"/>
    <property type="project" value="InterPro"/>
</dbReference>